<dbReference type="PROSITE" id="PS51375">
    <property type="entry name" value="PPR"/>
    <property type="match status" value="7"/>
</dbReference>
<gene>
    <name evidence="4" type="ORF">GSCOC_T00041540001</name>
</gene>
<dbReference type="InterPro" id="IPR050667">
    <property type="entry name" value="PPR-containing_protein"/>
</dbReference>
<dbReference type="Pfam" id="PF13041">
    <property type="entry name" value="PPR_2"/>
    <property type="match status" value="1"/>
</dbReference>
<dbReference type="PANTHER" id="PTHR47939">
    <property type="entry name" value="MEMBRANE-ASSOCIATED SALT-INDUCIBLE PROTEIN-LIKE"/>
    <property type="match status" value="1"/>
</dbReference>
<keyword evidence="2" id="KW-0677">Repeat</keyword>
<evidence type="ECO:0000313" key="5">
    <source>
        <dbReference type="Proteomes" id="UP000295252"/>
    </source>
</evidence>
<keyword evidence="5" id="KW-1185">Reference proteome</keyword>
<dbReference type="InterPro" id="IPR011990">
    <property type="entry name" value="TPR-like_helical_dom_sf"/>
</dbReference>
<dbReference type="NCBIfam" id="TIGR00756">
    <property type="entry name" value="PPR"/>
    <property type="match status" value="4"/>
</dbReference>
<accession>A0A068U409</accession>
<evidence type="ECO:0000256" key="1">
    <source>
        <dbReference type="ARBA" id="ARBA00007626"/>
    </source>
</evidence>
<comment type="similarity">
    <text evidence="1">Belongs to the PPR family. P subfamily.</text>
</comment>
<dbReference type="Gramene" id="CDP03062">
    <property type="protein sequence ID" value="CDP03062"/>
    <property type="gene ID" value="GSCOC_T00041540001"/>
</dbReference>
<dbReference type="OMA" id="RWMEAMH"/>
<feature type="repeat" description="PPR" evidence="3">
    <location>
        <begin position="604"/>
        <end position="638"/>
    </location>
</feature>
<dbReference type="Gene3D" id="1.25.40.10">
    <property type="entry name" value="Tetratricopeptide repeat domain"/>
    <property type="match status" value="8"/>
</dbReference>
<dbReference type="STRING" id="49390.A0A068U409"/>
<dbReference type="PANTHER" id="PTHR47939:SF13">
    <property type="entry name" value="OS03G0201400 PROTEIN"/>
    <property type="match status" value="1"/>
</dbReference>
<name>A0A068U409_COFCA</name>
<feature type="repeat" description="PPR" evidence="3">
    <location>
        <begin position="250"/>
        <end position="284"/>
    </location>
</feature>
<organism evidence="4 5">
    <name type="scientific">Coffea canephora</name>
    <name type="common">Robusta coffee</name>
    <dbReference type="NCBI Taxonomy" id="49390"/>
    <lineage>
        <taxon>Eukaryota</taxon>
        <taxon>Viridiplantae</taxon>
        <taxon>Streptophyta</taxon>
        <taxon>Embryophyta</taxon>
        <taxon>Tracheophyta</taxon>
        <taxon>Spermatophyta</taxon>
        <taxon>Magnoliopsida</taxon>
        <taxon>eudicotyledons</taxon>
        <taxon>Gunneridae</taxon>
        <taxon>Pentapetalae</taxon>
        <taxon>asterids</taxon>
        <taxon>lamiids</taxon>
        <taxon>Gentianales</taxon>
        <taxon>Rubiaceae</taxon>
        <taxon>Ixoroideae</taxon>
        <taxon>Gardenieae complex</taxon>
        <taxon>Bertiereae - Coffeeae clade</taxon>
        <taxon>Coffeeae</taxon>
        <taxon>Coffea</taxon>
    </lineage>
</organism>
<evidence type="ECO:0000313" key="4">
    <source>
        <dbReference type="EMBL" id="CDP03062.1"/>
    </source>
</evidence>
<dbReference type="EMBL" id="HG739093">
    <property type="protein sequence ID" value="CDP03062.1"/>
    <property type="molecule type" value="Genomic_DNA"/>
</dbReference>
<evidence type="ECO:0008006" key="6">
    <source>
        <dbReference type="Google" id="ProtNLM"/>
    </source>
</evidence>
<dbReference type="Proteomes" id="UP000295252">
    <property type="component" value="Chromosome VIII"/>
</dbReference>
<dbReference type="InParanoid" id="A0A068U409"/>
<dbReference type="InterPro" id="IPR002885">
    <property type="entry name" value="PPR_rpt"/>
</dbReference>
<sequence length="931" mass="107302">MLTVRYARQTRSSYLYPLPLYLLYSTSSAAASKLQAQRAILPTSPSSSPASPVSSFSRAEVYQASDVLLPFKEWFLSRKIPFLDRIFEILRMDDNAAAEASLCRLNLRLSESLVLDVLNYGKSERDLLSCLKFFDWSGRQVGFEHTRATFHAIFTILSKAKLMSLMLEFLGNYKKQKYVQQGRFYSTLVIGYSVAGKPEIALQLLGKIRFQGFDLDYFSYHVLLNSLVEHGYFDVVDVVADQIRLRGYVNGITHSILVKSFCKQKDLDRAEKYLRQLMTEDVNGKVALNGILVATFVDALCKNKEFERAGMLVEELKKLGSVPLQPAYGVWIRDLVQAGKLDGALELKAEMETHEYVPDIFRYNSLVSRLLRQNRLEEVFDLLIEMKEQNIIPDGFTMNATLCFFCKAGMLDVAMGLYDSRAEFGLSVNSMAYNYLVNSLFEDVTIDEAYQVLKDAIEQGYFPGKKTFSIITDALCREKKLNKMMELVLVALEKNFVLSESIYDKFISALCRSNKLEDGYLLHGQLNRLNRVPSRITYFNLIRGFYQSGRGDIAANLLIEMQEKGHMPNRKLFRAVICHLCQMDDPEKQFFRLFEMQLSRYEPTCNFYNSFIDGAGHAGKYHLARHVYKMMERSGITPNMRSDLLMLQSYLKSDKISDALNFFRDLLKRRKIGKKLWHTMIVGLCRACRPDYALEIFWEMRGNQLRPSIECYEELVKLLCARKEYYAALEVIDDLPKIGRPMSSFIGNVLLLHSCSSRELFNAWYNSRNLQNLTTHSMAIGKLIDACSDSIGGDQDINAMEELIRQCFPLDLYTYNMLLRRISLSQINLAYEYLNQLRKKGHEPNRWSYDIVVRGLLKFGRIAEARKIMEVMYRKGFDLTERTRLFVEPFLSLETFLFLLRICFLLQRPEGVIAANGHIFLCPHQNHPISS</sequence>
<feature type="repeat" description="PPR" evidence="3">
    <location>
        <begin position="534"/>
        <end position="568"/>
    </location>
</feature>
<proteinExistence type="inferred from homology"/>
<feature type="repeat" description="PPR" evidence="3">
    <location>
        <begin position="429"/>
        <end position="463"/>
    </location>
</feature>
<protein>
    <recommendedName>
        <fullName evidence="6">Pentacotripeptide-repeat region of PRORP domain-containing protein</fullName>
    </recommendedName>
</protein>
<feature type="repeat" description="PPR" evidence="3">
    <location>
        <begin position="359"/>
        <end position="393"/>
    </location>
</feature>
<evidence type="ECO:0000256" key="3">
    <source>
        <dbReference type="PROSITE-ProRule" id="PRU00708"/>
    </source>
</evidence>
<feature type="repeat" description="PPR" evidence="3">
    <location>
        <begin position="845"/>
        <end position="879"/>
    </location>
</feature>
<dbReference type="FunCoup" id="A0A068U409">
    <property type="interactions" value="820"/>
</dbReference>
<reference evidence="5" key="1">
    <citation type="journal article" date="2014" name="Science">
        <title>The coffee genome provides insight into the convergent evolution of caffeine biosynthesis.</title>
        <authorList>
            <person name="Denoeud F."/>
            <person name="Carretero-Paulet L."/>
            <person name="Dereeper A."/>
            <person name="Droc G."/>
            <person name="Guyot R."/>
            <person name="Pietrella M."/>
            <person name="Zheng C."/>
            <person name="Alberti A."/>
            <person name="Anthony F."/>
            <person name="Aprea G."/>
            <person name="Aury J.M."/>
            <person name="Bento P."/>
            <person name="Bernard M."/>
            <person name="Bocs S."/>
            <person name="Campa C."/>
            <person name="Cenci A."/>
            <person name="Combes M.C."/>
            <person name="Crouzillat D."/>
            <person name="Da Silva C."/>
            <person name="Daddiego L."/>
            <person name="De Bellis F."/>
            <person name="Dussert S."/>
            <person name="Garsmeur O."/>
            <person name="Gayraud T."/>
            <person name="Guignon V."/>
            <person name="Jahn K."/>
            <person name="Jamilloux V."/>
            <person name="Joet T."/>
            <person name="Labadie K."/>
            <person name="Lan T."/>
            <person name="Leclercq J."/>
            <person name="Lepelley M."/>
            <person name="Leroy T."/>
            <person name="Li L.T."/>
            <person name="Librado P."/>
            <person name="Lopez L."/>
            <person name="Munoz A."/>
            <person name="Noel B."/>
            <person name="Pallavicini A."/>
            <person name="Perrotta G."/>
            <person name="Poncet V."/>
            <person name="Pot D."/>
            <person name="Priyono X."/>
            <person name="Rigoreau M."/>
            <person name="Rouard M."/>
            <person name="Rozas J."/>
            <person name="Tranchant-Dubreuil C."/>
            <person name="VanBuren R."/>
            <person name="Zhang Q."/>
            <person name="Andrade A.C."/>
            <person name="Argout X."/>
            <person name="Bertrand B."/>
            <person name="de Kochko A."/>
            <person name="Graziosi G."/>
            <person name="Henry R.J."/>
            <person name="Jayarama X."/>
            <person name="Ming R."/>
            <person name="Nagai C."/>
            <person name="Rounsley S."/>
            <person name="Sankoff D."/>
            <person name="Giuliano G."/>
            <person name="Albert V.A."/>
            <person name="Wincker P."/>
            <person name="Lashermes P."/>
        </authorList>
    </citation>
    <scope>NUCLEOTIDE SEQUENCE [LARGE SCALE GENOMIC DNA]</scope>
    <source>
        <strain evidence="5">cv. DH200-94</strain>
    </source>
</reference>
<feature type="repeat" description="PPR" evidence="3">
    <location>
        <begin position="673"/>
        <end position="707"/>
    </location>
</feature>
<dbReference type="OrthoDB" id="185373at2759"/>
<dbReference type="AlphaFoldDB" id="A0A068U409"/>
<evidence type="ECO:0000256" key="2">
    <source>
        <dbReference type="ARBA" id="ARBA00022737"/>
    </source>
</evidence>
<dbReference type="PhylomeDB" id="A0A068U409"/>
<dbReference type="Pfam" id="PF01535">
    <property type="entry name" value="PPR"/>
    <property type="match status" value="8"/>
</dbReference>